<evidence type="ECO:0000256" key="6">
    <source>
        <dbReference type="ARBA" id="ARBA00022729"/>
    </source>
</evidence>
<sequence>MKCARVLLALSSVASTVQARFAGAVNHSKRSPSLEVTLAPATEGIAELVATIKNVGSADLNLLKVGTLLDERLPVQKVLALDEAGVEAPFRGIHASIQHAALRAEHFQLLKASEIISMVINVAAVHDFTASGTYTFKASGLMPFANAGSAELIGPALTYESNTISLYVDAQKVASVPKALSARPLEERTEVQEGCNATQLAASTAALANCEILALAAAADAADPSSARFVEYFRTNSSTTRQTVVDRLTAVAADCATTDSGPSRYFCYDYYGICESSGPLNAYTLWDVSTSVMCSLFYDTLPPLPQGCHRQDQATTTIHEITHCEAVYSPHTNDYAYAYNESIALTPAFALLNADNYSLFANAVYMKC</sequence>
<dbReference type="InterPro" id="IPR024079">
    <property type="entry name" value="MetalloPept_cat_dom_sf"/>
</dbReference>
<proteinExistence type="inferred from homology"/>
<keyword evidence="8 12" id="KW-0862">Zinc</keyword>
<dbReference type="EMBL" id="CAUWAG010000020">
    <property type="protein sequence ID" value="CAJ2512662.1"/>
    <property type="molecule type" value="Genomic_DNA"/>
</dbReference>
<evidence type="ECO:0000313" key="14">
    <source>
        <dbReference type="EMBL" id="CAJ2512662.1"/>
    </source>
</evidence>
<evidence type="ECO:0000256" key="11">
    <source>
        <dbReference type="PIRSR" id="PIRSR601384-1"/>
    </source>
</evidence>
<keyword evidence="15" id="KW-1185">Reference proteome</keyword>
<dbReference type="Pfam" id="PF02102">
    <property type="entry name" value="Peptidase_M35"/>
    <property type="match status" value="1"/>
</dbReference>
<feature type="active site" evidence="11">
    <location>
        <position position="320"/>
    </location>
</feature>
<gene>
    <name evidence="14" type="ORF">KHLLAP_LOCUS13130</name>
</gene>
<dbReference type="Proteomes" id="UP001295740">
    <property type="component" value="Unassembled WGS sequence"/>
</dbReference>
<keyword evidence="4 13" id="KW-0165">Cleavage on pair of basic residues</keyword>
<evidence type="ECO:0000256" key="13">
    <source>
        <dbReference type="RuleBase" id="RU361126"/>
    </source>
</evidence>
<dbReference type="GO" id="GO:0046872">
    <property type="term" value="F:metal ion binding"/>
    <property type="evidence" value="ECO:0007669"/>
    <property type="project" value="UniProtKB-KW"/>
</dbReference>
<keyword evidence="5 12" id="KW-0479">Metal-binding</keyword>
<comment type="similarity">
    <text evidence="2 13">Belongs to the peptidase M35 family.</text>
</comment>
<dbReference type="GO" id="GO:0004222">
    <property type="term" value="F:metalloendopeptidase activity"/>
    <property type="evidence" value="ECO:0007669"/>
    <property type="project" value="InterPro"/>
</dbReference>
<comment type="cofactor">
    <cofactor evidence="12 13">
        <name>Zn(2+)</name>
        <dbReference type="ChEBI" id="CHEBI:29105"/>
    </cofactor>
    <text evidence="12 13">Binds 1 zinc ion per subunit.</text>
</comment>
<evidence type="ECO:0000256" key="9">
    <source>
        <dbReference type="ARBA" id="ARBA00023049"/>
    </source>
</evidence>
<name>A0AAI8YMG2_9PEZI</name>
<feature type="binding site" evidence="12">
    <location>
        <position position="323"/>
    </location>
    <ligand>
        <name>Zn(2+)</name>
        <dbReference type="ChEBI" id="CHEBI:29105"/>
        <note>catalytic</note>
    </ligand>
</feature>
<evidence type="ECO:0000256" key="2">
    <source>
        <dbReference type="ARBA" id="ARBA00010279"/>
    </source>
</evidence>
<feature type="binding site" evidence="12">
    <location>
        <position position="319"/>
    </location>
    <ligand>
        <name>Zn(2+)</name>
        <dbReference type="ChEBI" id="CHEBI:29105"/>
        <note>catalytic</note>
    </ligand>
</feature>
<evidence type="ECO:0000256" key="1">
    <source>
        <dbReference type="ARBA" id="ARBA00001187"/>
    </source>
</evidence>
<comment type="catalytic activity">
    <reaction evidence="1 13">
        <text>Preferential cleavage of bonds with hydrophobic residues in P1'. Also 3-Asn-|-Gln-4 and 8-Gly-|-Ser-9 bonds in insulin B chain.</text>
        <dbReference type="EC" id="3.4.24.39"/>
    </reaction>
</comment>
<dbReference type="GO" id="GO:0006508">
    <property type="term" value="P:proteolysis"/>
    <property type="evidence" value="ECO:0007669"/>
    <property type="project" value="UniProtKB-KW"/>
</dbReference>
<reference evidence="14" key="1">
    <citation type="submission" date="2023-10" db="EMBL/GenBank/DDBJ databases">
        <authorList>
            <person name="Hackl T."/>
        </authorList>
    </citation>
    <scope>NUCLEOTIDE SEQUENCE</scope>
</reference>
<dbReference type="Gene3D" id="3.40.390.10">
    <property type="entry name" value="Collagenase (Catalytic Domain)"/>
    <property type="match status" value="1"/>
</dbReference>
<keyword evidence="10" id="KW-0865">Zymogen</keyword>
<evidence type="ECO:0000256" key="10">
    <source>
        <dbReference type="ARBA" id="ARBA00023145"/>
    </source>
</evidence>
<evidence type="ECO:0000256" key="8">
    <source>
        <dbReference type="ARBA" id="ARBA00022833"/>
    </source>
</evidence>
<comment type="caution">
    <text evidence="14">The sequence shown here is derived from an EMBL/GenBank/DDBJ whole genome shotgun (WGS) entry which is preliminary data.</text>
</comment>
<dbReference type="GO" id="GO:0005576">
    <property type="term" value="C:extracellular region"/>
    <property type="evidence" value="ECO:0007669"/>
    <property type="project" value="UniProtKB-SubCell"/>
</dbReference>
<feature type="binding site" evidence="12">
    <location>
        <position position="334"/>
    </location>
    <ligand>
        <name>Zn(2+)</name>
        <dbReference type="ChEBI" id="CHEBI:29105"/>
        <note>catalytic</note>
    </ligand>
</feature>
<keyword evidence="13" id="KW-0964">Secreted</keyword>
<dbReference type="PRINTS" id="PR00768">
    <property type="entry name" value="DEUTEROLYSIN"/>
</dbReference>
<comment type="function">
    <text evidence="13">Secreted metalloproteinase that allows assimilation of proteinaceous substrates. Shows high activities on basic nuclear substrates such as histone and protamine.</text>
</comment>
<feature type="signal peptide" evidence="13">
    <location>
        <begin position="1"/>
        <end position="19"/>
    </location>
</feature>
<evidence type="ECO:0000313" key="15">
    <source>
        <dbReference type="Proteomes" id="UP001295740"/>
    </source>
</evidence>
<feature type="chain" id="PRO_5042316541" description="Neutral protease 2" evidence="13">
    <location>
        <begin position="20"/>
        <end position="368"/>
    </location>
</feature>
<accession>A0AAI8YMG2</accession>
<dbReference type="PANTHER" id="PTHR37016">
    <property type="match status" value="1"/>
</dbReference>
<keyword evidence="6 13" id="KW-0732">Signal</keyword>
<evidence type="ECO:0000256" key="4">
    <source>
        <dbReference type="ARBA" id="ARBA00022685"/>
    </source>
</evidence>
<dbReference type="PANTHER" id="PTHR37016:SF3">
    <property type="entry name" value="NEUTRAL PROTEASE 2-RELATED"/>
    <property type="match status" value="1"/>
</dbReference>
<evidence type="ECO:0000256" key="5">
    <source>
        <dbReference type="ARBA" id="ARBA00022723"/>
    </source>
</evidence>
<dbReference type="AlphaFoldDB" id="A0AAI8YMG2"/>
<keyword evidence="9 13" id="KW-0482">Metalloprotease</keyword>
<organism evidence="14 15">
    <name type="scientific">Anthostomella pinea</name>
    <dbReference type="NCBI Taxonomy" id="933095"/>
    <lineage>
        <taxon>Eukaryota</taxon>
        <taxon>Fungi</taxon>
        <taxon>Dikarya</taxon>
        <taxon>Ascomycota</taxon>
        <taxon>Pezizomycotina</taxon>
        <taxon>Sordariomycetes</taxon>
        <taxon>Xylariomycetidae</taxon>
        <taxon>Xylariales</taxon>
        <taxon>Xylariaceae</taxon>
        <taxon>Anthostomella</taxon>
    </lineage>
</organism>
<evidence type="ECO:0000256" key="12">
    <source>
        <dbReference type="PIRSR" id="PIRSR601384-2"/>
    </source>
</evidence>
<dbReference type="CDD" id="cd11008">
    <property type="entry name" value="M35_deuterolysin_like"/>
    <property type="match status" value="1"/>
</dbReference>
<protein>
    <recommendedName>
        <fullName evidence="13">Neutral protease 2</fullName>
        <ecNumber evidence="13">3.4.24.39</ecNumber>
    </recommendedName>
    <alternativeName>
        <fullName evidence="13">Deuterolysin</fullName>
    </alternativeName>
</protein>
<keyword evidence="3 13" id="KW-0645">Protease</keyword>
<evidence type="ECO:0000256" key="7">
    <source>
        <dbReference type="ARBA" id="ARBA00022801"/>
    </source>
</evidence>
<dbReference type="SUPFAM" id="SSF55486">
    <property type="entry name" value="Metalloproteases ('zincins'), catalytic domain"/>
    <property type="match status" value="1"/>
</dbReference>
<dbReference type="InterPro" id="IPR050414">
    <property type="entry name" value="Fungal_M35_metalloproteases"/>
</dbReference>
<dbReference type="EC" id="3.4.24.39" evidence="13"/>
<comment type="subcellular location">
    <subcellularLocation>
        <location evidence="13">Secreted</location>
    </subcellularLocation>
</comment>
<keyword evidence="7 13" id="KW-0378">Hydrolase</keyword>
<dbReference type="InterPro" id="IPR001384">
    <property type="entry name" value="Peptidase_M35"/>
</dbReference>
<evidence type="ECO:0000256" key="3">
    <source>
        <dbReference type="ARBA" id="ARBA00022670"/>
    </source>
</evidence>
<dbReference type="Gene3D" id="2.60.40.2970">
    <property type="match status" value="1"/>
</dbReference>